<evidence type="ECO:0000313" key="2">
    <source>
        <dbReference type="Proteomes" id="UP001642483"/>
    </source>
</evidence>
<protein>
    <submittedName>
        <fullName evidence="1">Uncharacterized protein</fullName>
    </submittedName>
</protein>
<gene>
    <name evidence="1" type="ORF">CVLEPA_LOCUS10163</name>
</gene>
<reference evidence="1 2" key="1">
    <citation type="submission" date="2024-02" db="EMBL/GenBank/DDBJ databases">
        <authorList>
            <person name="Daric V."/>
            <person name="Darras S."/>
        </authorList>
    </citation>
    <scope>NUCLEOTIDE SEQUENCE [LARGE SCALE GENOMIC DNA]</scope>
</reference>
<dbReference type="EMBL" id="CAWYQH010000068">
    <property type="protein sequence ID" value="CAK8679919.1"/>
    <property type="molecule type" value="Genomic_DNA"/>
</dbReference>
<evidence type="ECO:0000313" key="1">
    <source>
        <dbReference type="EMBL" id="CAK8679919.1"/>
    </source>
</evidence>
<keyword evidence="2" id="KW-1185">Reference proteome</keyword>
<comment type="caution">
    <text evidence="1">The sequence shown here is derived from an EMBL/GenBank/DDBJ whole genome shotgun (WGS) entry which is preliminary data.</text>
</comment>
<accession>A0ABP0FJU1</accession>
<proteinExistence type="predicted"/>
<organism evidence="1 2">
    <name type="scientific">Clavelina lepadiformis</name>
    <name type="common">Light-bulb sea squirt</name>
    <name type="synonym">Ascidia lepadiformis</name>
    <dbReference type="NCBI Taxonomy" id="159417"/>
    <lineage>
        <taxon>Eukaryota</taxon>
        <taxon>Metazoa</taxon>
        <taxon>Chordata</taxon>
        <taxon>Tunicata</taxon>
        <taxon>Ascidiacea</taxon>
        <taxon>Aplousobranchia</taxon>
        <taxon>Clavelinidae</taxon>
        <taxon>Clavelina</taxon>
    </lineage>
</organism>
<name>A0ABP0FJU1_CLALP</name>
<sequence length="77" mass="8663">MMKATKTEEYREQWQLIVLIRSLSDGTEVGVQLKNPFNFALLSGLQKLMDDFTNEGGSMVIRTNKQSSSNRCSTAAF</sequence>
<dbReference type="Proteomes" id="UP001642483">
    <property type="component" value="Unassembled WGS sequence"/>
</dbReference>